<evidence type="ECO:0000256" key="1">
    <source>
        <dbReference type="SAM" id="MobiDB-lite"/>
    </source>
</evidence>
<sequence>STVVTELGKALNGQGENLRKLLDSLSDLSKAGLDSLPQTVSLIQNSDVVLGTQADQSDEILSWSKNIDLVTAQLQSSDPDIRRLLTTGTMTATQLSALLQRSGGDLTTAIRNAASDVREIAPTFPVISPALAILSGMSAGGYTVAPGDSNVHFGLVLETNNPPSCTYGYESTQAIIDNEKKKNPNFDINYDDFPFNTNANCNVAQGNPTDVRGASRVTLSDPNIPQPWDNTPKKDPDKLNLNPIATQLAALLGVRPVK</sequence>
<gene>
    <name evidence="2" type="ORF">SAMN05445060_2928</name>
</gene>
<feature type="region of interest" description="Disordered" evidence="1">
    <location>
        <begin position="218"/>
        <end position="237"/>
    </location>
</feature>
<reference evidence="2 3" key="1">
    <citation type="submission" date="2017-01" db="EMBL/GenBank/DDBJ databases">
        <authorList>
            <person name="Mah S.A."/>
            <person name="Swanson W.J."/>
            <person name="Moy G.W."/>
            <person name="Vacquier V.D."/>
        </authorList>
    </citation>
    <scope>NUCLEOTIDE SEQUENCE [LARGE SCALE GENOMIC DNA]</scope>
    <source>
        <strain evidence="2 3">CPCC 203464</strain>
    </source>
</reference>
<dbReference type="EMBL" id="FTNT01000009">
    <property type="protein sequence ID" value="SIS14201.1"/>
    <property type="molecule type" value="Genomic_DNA"/>
</dbReference>
<name>A0A1N7GNM7_9NOCA</name>
<evidence type="ECO:0000313" key="2">
    <source>
        <dbReference type="EMBL" id="SIS14201.1"/>
    </source>
</evidence>
<dbReference type="InterPro" id="IPR052336">
    <property type="entry name" value="MlaD_Phospholipid_Transporter"/>
</dbReference>
<dbReference type="AlphaFoldDB" id="A0A1N7GNM7"/>
<dbReference type="PANTHER" id="PTHR33371">
    <property type="entry name" value="INTERMEMBRANE PHOSPHOLIPID TRANSPORT SYSTEM BINDING PROTEIN MLAD-RELATED"/>
    <property type="match status" value="1"/>
</dbReference>
<keyword evidence="3" id="KW-1185">Reference proteome</keyword>
<dbReference type="PANTHER" id="PTHR33371:SF16">
    <property type="entry name" value="MCE-FAMILY PROTEIN MCE3F"/>
    <property type="match status" value="1"/>
</dbReference>
<feature type="non-terminal residue" evidence="2">
    <location>
        <position position="1"/>
    </location>
</feature>
<dbReference type="STRING" id="1344003.SAMN05445060_2928"/>
<evidence type="ECO:0000313" key="3">
    <source>
        <dbReference type="Proteomes" id="UP000186218"/>
    </source>
</evidence>
<proteinExistence type="predicted"/>
<organism evidence="2 3">
    <name type="scientific">Williamsia sterculiae</name>
    <dbReference type="NCBI Taxonomy" id="1344003"/>
    <lineage>
        <taxon>Bacteria</taxon>
        <taxon>Bacillati</taxon>
        <taxon>Actinomycetota</taxon>
        <taxon>Actinomycetes</taxon>
        <taxon>Mycobacteriales</taxon>
        <taxon>Nocardiaceae</taxon>
        <taxon>Williamsia</taxon>
    </lineage>
</organism>
<protein>
    <submittedName>
        <fullName evidence="2">Phospholipid/cholesterol/gamma-HCH transport system substrate-binding protein</fullName>
    </submittedName>
</protein>
<dbReference type="Proteomes" id="UP000186218">
    <property type="component" value="Unassembled WGS sequence"/>
</dbReference>
<dbReference type="GO" id="GO:0005576">
    <property type="term" value="C:extracellular region"/>
    <property type="evidence" value="ECO:0007669"/>
    <property type="project" value="TreeGrafter"/>
</dbReference>
<accession>A0A1N7GNM7</accession>